<dbReference type="EMBL" id="JBDKWZ010000001">
    <property type="protein sequence ID" value="MEN7546269.1"/>
    <property type="molecule type" value="Genomic_DNA"/>
</dbReference>
<evidence type="ECO:0000256" key="3">
    <source>
        <dbReference type="ARBA" id="ARBA00022723"/>
    </source>
</evidence>
<dbReference type="PANTHER" id="PTHR43595:SF2">
    <property type="entry name" value="SMALL RIBOSOMAL SUBUNIT PROTEIN MS42"/>
    <property type="match status" value="1"/>
</dbReference>
<name>A0AAW9RN83_9BACT</name>
<evidence type="ECO:0000259" key="7">
    <source>
        <dbReference type="Pfam" id="PF00081"/>
    </source>
</evidence>
<reference evidence="9 10" key="1">
    <citation type="submission" date="2024-04" db="EMBL/GenBank/DDBJ databases">
        <title>Novel genus in family Flammeovirgaceae.</title>
        <authorList>
            <person name="Nguyen T.H."/>
            <person name="Vuong T.Q."/>
            <person name="Le H."/>
            <person name="Kim S.-G."/>
        </authorList>
    </citation>
    <scope>NUCLEOTIDE SEQUENCE [LARGE SCALE GENOMIC DNA]</scope>
    <source>
        <strain evidence="9 10">JCM 23209</strain>
    </source>
</reference>
<dbReference type="Proteomes" id="UP001403385">
    <property type="component" value="Unassembled WGS sequence"/>
</dbReference>
<dbReference type="InterPro" id="IPR019833">
    <property type="entry name" value="Mn/Fe_SOD_BS"/>
</dbReference>
<keyword evidence="10" id="KW-1185">Reference proteome</keyword>
<comment type="caution">
    <text evidence="9">The sequence shown here is derived from an EMBL/GenBank/DDBJ whole genome shotgun (WGS) entry which is preliminary data.</text>
</comment>
<dbReference type="GO" id="GO:0005737">
    <property type="term" value="C:cytoplasm"/>
    <property type="evidence" value="ECO:0007669"/>
    <property type="project" value="TreeGrafter"/>
</dbReference>
<evidence type="ECO:0000313" key="10">
    <source>
        <dbReference type="Proteomes" id="UP001403385"/>
    </source>
</evidence>
<feature type="binding site" evidence="5">
    <location>
        <position position="208"/>
    </location>
    <ligand>
        <name>Mn(2+)</name>
        <dbReference type="ChEBI" id="CHEBI:29035"/>
    </ligand>
</feature>
<evidence type="ECO:0000256" key="1">
    <source>
        <dbReference type="ARBA" id="ARBA00008714"/>
    </source>
</evidence>
<feature type="domain" description="Manganese/iron superoxide dismutase N-terminal" evidence="7">
    <location>
        <begin position="46"/>
        <end position="127"/>
    </location>
</feature>
<feature type="binding site" evidence="5">
    <location>
        <position position="212"/>
    </location>
    <ligand>
        <name>Mn(2+)</name>
        <dbReference type="ChEBI" id="CHEBI:29035"/>
    </ligand>
</feature>
<feature type="domain" description="Manganese/iron superoxide dismutase C-terminal" evidence="8">
    <location>
        <begin position="135"/>
        <end position="241"/>
    </location>
</feature>
<dbReference type="InterPro" id="IPR036324">
    <property type="entry name" value="Mn/Fe_SOD_N_sf"/>
</dbReference>
<dbReference type="SUPFAM" id="SSF54719">
    <property type="entry name" value="Fe,Mn superoxide dismutase (SOD), C-terminal domain"/>
    <property type="match status" value="1"/>
</dbReference>
<evidence type="ECO:0000256" key="4">
    <source>
        <dbReference type="ARBA" id="ARBA00023002"/>
    </source>
</evidence>
<dbReference type="Pfam" id="PF00081">
    <property type="entry name" value="Sod_Fe_N"/>
    <property type="match status" value="1"/>
</dbReference>
<evidence type="ECO:0000256" key="5">
    <source>
        <dbReference type="PIRSR" id="PIRSR000349-1"/>
    </source>
</evidence>
<sequence>MTMNKREFIKVSGAVAAGTLLNPFMACTSKEDSQKEEETKQGATEFVLPKLAYGFDALEPHIDKMTMEIHHGKHHAGYVRKLNAAIADTKFAGMTLEEIMANVGENDTAVRNNGGGHYNHSLFWSVIAPNAGGQPTGKLAEAITAAFGSFESFQEQFTTAAKTRFGSGWAWLALNAQNQLFISSTPNQDNPLMSNIASEKGTPILGIDVWEHAYYLKYQNLRGDYINSFYNIINWEEVAARFDKAMA</sequence>
<dbReference type="Gene3D" id="1.10.287.990">
    <property type="entry name" value="Fe,Mn superoxide dismutase (SOD) domain"/>
    <property type="match status" value="1"/>
</dbReference>
<dbReference type="PROSITE" id="PS00088">
    <property type="entry name" value="SOD_MN"/>
    <property type="match status" value="1"/>
</dbReference>
<comment type="catalytic activity">
    <reaction evidence="6">
        <text>2 superoxide + 2 H(+) = H2O2 + O2</text>
        <dbReference type="Rhea" id="RHEA:20696"/>
        <dbReference type="ChEBI" id="CHEBI:15378"/>
        <dbReference type="ChEBI" id="CHEBI:15379"/>
        <dbReference type="ChEBI" id="CHEBI:16240"/>
        <dbReference type="ChEBI" id="CHEBI:18421"/>
        <dbReference type="EC" id="1.15.1.1"/>
    </reaction>
</comment>
<evidence type="ECO:0000256" key="2">
    <source>
        <dbReference type="ARBA" id="ARBA00012682"/>
    </source>
</evidence>
<dbReference type="SUPFAM" id="SSF46609">
    <property type="entry name" value="Fe,Mn superoxide dismutase (SOD), N-terminal domain"/>
    <property type="match status" value="1"/>
</dbReference>
<gene>
    <name evidence="9" type="ORF">AAG747_00025</name>
</gene>
<dbReference type="PIRSF" id="PIRSF000349">
    <property type="entry name" value="SODismutase"/>
    <property type="match status" value="1"/>
</dbReference>
<organism evidence="9 10">
    <name type="scientific">Rapidithrix thailandica</name>
    <dbReference type="NCBI Taxonomy" id="413964"/>
    <lineage>
        <taxon>Bacteria</taxon>
        <taxon>Pseudomonadati</taxon>
        <taxon>Bacteroidota</taxon>
        <taxon>Cytophagia</taxon>
        <taxon>Cytophagales</taxon>
        <taxon>Flammeovirgaceae</taxon>
        <taxon>Rapidithrix</taxon>
    </lineage>
</organism>
<dbReference type="AlphaFoldDB" id="A0AAW9RN83"/>
<dbReference type="PRINTS" id="PR01703">
    <property type="entry name" value="MNSODISMTASE"/>
</dbReference>
<evidence type="ECO:0000259" key="8">
    <source>
        <dbReference type="Pfam" id="PF02777"/>
    </source>
</evidence>
<dbReference type="InterPro" id="IPR001189">
    <property type="entry name" value="Mn/Fe_SOD"/>
</dbReference>
<keyword evidence="4 6" id="KW-0560">Oxidoreductase</keyword>
<dbReference type="PANTHER" id="PTHR43595">
    <property type="entry name" value="37S RIBOSOMAL PROTEIN S26, MITOCHONDRIAL"/>
    <property type="match status" value="1"/>
</dbReference>
<dbReference type="EC" id="1.15.1.1" evidence="2 6"/>
<dbReference type="GO" id="GO:0046872">
    <property type="term" value="F:metal ion binding"/>
    <property type="evidence" value="ECO:0007669"/>
    <property type="project" value="UniProtKB-KW"/>
</dbReference>
<evidence type="ECO:0000256" key="6">
    <source>
        <dbReference type="RuleBase" id="RU000414"/>
    </source>
</evidence>
<keyword evidence="3 5" id="KW-0479">Metal-binding</keyword>
<proteinExistence type="inferred from homology"/>
<dbReference type="InterPro" id="IPR019831">
    <property type="entry name" value="Mn/Fe_SOD_N"/>
</dbReference>
<accession>A0AAW9RN83</accession>
<dbReference type="InterPro" id="IPR036314">
    <property type="entry name" value="SOD_C_sf"/>
</dbReference>
<dbReference type="GO" id="GO:0004784">
    <property type="term" value="F:superoxide dismutase activity"/>
    <property type="evidence" value="ECO:0007669"/>
    <property type="project" value="UniProtKB-EC"/>
</dbReference>
<feature type="binding site" evidence="5">
    <location>
        <position position="120"/>
    </location>
    <ligand>
        <name>Mn(2+)</name>
        <dbReference type="ChEBI" id="CHEBI:29035"/>
    </ligand>
</feature>
<comment type="function">
    <text evidence="6">Destroys radicals which are normally produced within the cells and which are toxic to biological systems.</text>
</comment>
<dbReference type="Pfam" id="PF02777">
    <property type="entry name" value="Sod_Fe_C"/>
    <property type="match status" value="1"/>
</dbReference>
<dbReference type="FunFam" id="3.55.40.20:FF:000001">
    <property type="entry name" value="Superoxide dismutase"/>
    <property type="match status" value="1"/>
</dbReference>
<dbReference type="Gene3D" id="3.55.40.20">
    <property type="entry name" value="Iron/manganese superoxide dismutase, C-terminal domain"/>
    <property type="match status" value="1"/>
</dbReference>
<feature type="binding site" evidence="5">
    <location>
        <position position="70"/>
    </location>
    <ligand>
        <name>Mn(2+)</name>
        <dbReference type="ChEBI" id="CHEBI:29035"/>
    </ligand>
</feature>
<dbReference type="InterPro" id="IPR019832">
    <property type="entry name" value="Mn/Fe_SOD_C"/>
</dbReference>
<evidence type="ECO:0000313" key="9">
    <source>
        <dbReference type="EMBL" id="MEN7546269.1"/>
    </source>
</evidence>
<protein>
    <recommendedName>
        <fullName evidence="2 6">Superoxide dismutase</fullName>
        <ecNumber evidence="2 6">1.15.1.1</ecNumber>
    </recommendedName>
</protein>
<comment type="similarity">
    <text evidence="1 6">Belongs to the iron/manganese superoxide dismutase family.</text>
</comment>